<dbReference type="GO" id="GO:0003917">
    <property type="term" value="F:DNA topoisomerase type I (single strand cut, ATP-independent) activity"/>
    <property type="evidence" value="ECO:0007669"/>
    <property type="project" value="UniProtKB-UniRule"/>
</dbReference>
<keyword evidence="1" id="KW-0238">DNA-binding</keyword>
<keyword evidence="1" id="KW-0799">Topoisomerase</keyword>
<feature type="domain" description="Topoisomerase I C-terminal" evidence="4">
    <location>
        <begin position="83"/>
        <end position="120"/>
    </location>
</feature>
<dbReference type="InterPro" id="IPR025834">
    <property type="entry name" value="TopoI_C_dom"/>
</dbReference>
<dbReference type="EMBL" id="BPLR01000915">
    <property type="protein sequence ID" value="GIY98323.1"/>
    <property type="molecule type" value="Genomic_DNA"/>
</dbReference>
<evidence type="ECO:0000313" key="6">
    <source>
        <dbReference type="Proteomes" id="UP001054945"/>
    </source>
</evidence>
<protein>
    <submittedName>
        <fullName evidence="5">Uncharacterized protein</fullName>
    </submittedName>
</protein>
<organism evidence="5 6">
    <name type="scientific">Caerostris extrusa</name>
    <name type="common">Bark spider</name>
    <name type="synonym">Caerostris bankana</name>
    <dbReference type="NCBI Taxonomy" id="172846"/>
    <lineage>
        <taxon>Eukaryota</taxon>
        <taxon>Metazoa</taxon>
        <taxon>Ecdysozoa</taxon>
        <taxon>Arthropoda</taxon>
        <taxon>Chelicerata</taxon>
        <taxon>Arachnida</taxon>
        <taxon>Araneae</taxon>
        <taxon>Araneomorphae</taxon>
        <taxon>Entelegynae</taxon>
        <taxon>Araneoidea</taxon>
        <taxon>Araneidae</taxon>
        <taxon>Caerostris</taxon>
    </lineage>
</organism>
<dbReference type="PROSITE" id="PS52038">
    <property type="entry name" value="TOPO_IB_2"/>
    <property type="match status" value="1"/>
</dbReference>
<comment type="caution">
    <text evidence="5">The sequence shown here is derived from an EMBL/GenBank/DDBJ whole genome shotgun (WGS) entry which is preliminary data.</text>
</comment>
<dbReference type="SUPFAM" id="SSF56349">
    <property type="entry name" value="DNA breaking-rejoining enzymes"/>
    <property type="match status" value="1"/>
</dbReference>
<feature type="active site" description="O-(3'-phospho-DNA)-tyrosine intermediate" evidence="1">
    <location>
        <position position="110"/>
    </location>
</feature>
<keyword evidence="1" id="KW-0413">Isomerase</keyword>
<evidence type="ECO:0000256" key="2">
    <source>
        <dbReference type="SAM" id="Coils"/>
    </source>
</evidence>
<name>A0AAV4XUP6_CAEEX</name>
<dbReference type="GO" id="GO:0005730">
    <property type="term" value="C:nucleolus"/>
    <property type="evidence" value="ECO:0007669"/>
    <property type="project" value="TreeGrafter"/>
</dbReference>
<dbReference type="Pfam" id="PF14370">
    <property type="entry name" value="Topo_C_assoc"/>
    <property type="match status" value="1"/>
</dbReference>
<dbReference type="PANTHER" id="PTHR10290">
    <property type="entry name" value="DNA TOPOISOMERASE I"/>
    <property type="match status" value="1"/>
</dbReference>
<gene>
    <name evidence="5" type="ORF">CEXT_20781</name>
</gene>
<dbReference type="Gene3D" id="1.10.132.10">
    <property type="match status" value="1"/>
</dbReference>
<dbReference type="PANTHER" id="PTHR10290:SF3">
    <property type="entry name" value="DNA TOPOISOMERASE 1"/>
    <property type="match status" value="1"/>
</dbReference>
<dbReference type="InterPro" id="IPR014727">
    <property type="entry name" value="TopoI_cat_a/b-sub_euk"/>
</dbReference>
<dbReference type="GO" id="GO:0006260">
    <property type="term" value="P:DNA replication"/>
    <property type="evidence" value="ECO:0007669"/>
    <property type="project" value="TreeGrafter"/>
</dbReference>
<comment type="similarity">
    <text evidence="1">Belongs to the type IB topoisomerase family.</text>
</comment>
<feature type="coiled-coil region" evidence="2">
    <location>
        <begin position="36"/>
        <end position="98"/>
    </location>
</feature>
<dbReference type="InterPro" id="IPR051062">
    <property type="entry name" value="Topoisomerase_IB"/>
</dbReference>
<evidence type="ECO:0000256" key="1">
    <source>
        <dbReference type="PROSITE-ProRule" id="PRU01382"/>
    </source>
</evidence>
<dbReference type="GO" id="GO:0005694">
    <property type="term" value="C:chromosome"/>
    <property type="evidence" value="ECO:0007669"/>
    <property type="project" value="InterPro"/>
</dbReference>
<reference evidence="5 6" key="1">
    <citation type="submission" date="2021-06" db="EMBL/GenBank/DDBJ databases">
        <title>Caerostris extrusa draft genome.</title>
        <authorList>
            <person name="Kono N."/>
            <person name="Arakawa K."/>
        </authorList>
    </citation>
    <scope>NUCLEOTIDE SEQUENCE [LARGE SCALE GENOMIC DNA]</scope>
</reference>
<evidence type="ECO:0000313" key="5">
    <source>
        <dbReference type="EMBL" id="GIY98323.1"/>
    </source>
</evidence>
<accession>A0AAV4XUP6</accession>
<feature type="domain" description="DNA topoisomerase I catalytic core eukaryotic-type" evidence="3">
    <location>
        <begin position="5"/>
        <end position="56"/>
    </location>
</feature>
<dbReference type="GO" id="GO:0006265">
    <property type="term" value="P:DNA topological change"/>
    <property type="evidence" value="ECO:0007669"/>
    <property type="project" value="UniProtKB-UniRule"/>
</dbReference>
<evidence type="ECO:0000259" key="3">
    <source>
        <dbReference type="Pfam" id="PF01028"/>
    </source>
</evidence>
<dbReference type="SUPFAM" id="SSF46596">
    <property type="entry name" value="Eukaryotic DNA topoisomerase I, dispensable insert domain"/>
    <property type="match status" value="1"/>
</dbReference>
<comment type="catalytic activity">
    <reaction evidence="1">
        <text>ATP-independent breakage of single-stranded DNA, followed by passage and rejoining.</text>
        <dbReference type="EC" id="5.6.2.1"/>
    </reaction>
</comment>
<sequence length="125" mass="14529">LHECSSKVSAYKPAKTDVAVLCNHQRTVSESFIRSMDILQSKMNALVLQIRELDKEVKAAKKKRRIQVPEQRKKQQQLAQLQQQLKELKLQAADKQEIKLITQETSELNYLDPRISVAWCVFFFS</sequence>
<evidence type="ECO:0000259" key="4">
    <source>
        <dbReference type="Pfam" id="PF14370"/>
    </source>
</evidence>
<keyword evidence="6" id="KW-1185">Reference proteome</keyword>
<dbReference type="GO" id="GO:0003677">
    <property type="term" value="F:DNA binding"/>
    <property type="evidence" value="ECO:0007669"/>
    <property type="project" value="UniProtKB-UniRule"/>
</dbReference>
<dbReference type="GO" id="GO:0007059">
    <property type="term" value="P:chromosome segregation"/>
    <property type="evidence" value="ECO:0007669"/>
    <property type="project" value="TreeGrafter"/>
</dbReference>
<feature type="non-terminal residue" evidence="5">
    <location>
        <position position="1"/>
    </location>
</feature>
<dbReference type="InterPro" id="IPR013500">
    <property type="entry name" value="TopoI_cat_euk"/>
</dbReference>
<dbReference type="InterPro" id="IPR011010">
    <property type="entry name" value="DNA_brk_join_enz"/>
</dbReference>
<proteinExistence type="inferred from homology"/>
<dbReference type="Pfam" id="PF01028">
    <property type="entry name" value="Topoisom_I"/>
    <property type="match status" value="1"/>
</dbReference>
<dbReference type="AlphaFoldDB" id="A0AAV4XUP6"/>
<dbReference type="Proteomes" id="UP001054945">
    <property type="component" value="Unassembled WGS sequence"/>
</dbReference>
<keyword evidence="2" id="KW-0175">Coiled coil</keyword>